<dbReference type="WBParaSite" id="JU765_v2.g3548.t1">
    <property type="protein sequence ID" value="JU765_v2.g3548.t1"/>
    <property type="gene ID" value="JU765_v2.g3548"/>
</dbReference>
<evidence type="ECO:0000313" key="2">
    <source>
        <dbReference type="WBParaSite" id="JU765_v2.g3548.t1"/>
    </source>
</evidence>
<name>A0AC34R5I8_9BILA</name>
<accession>A0AC34R5I8</accession>
<reference evidence="2" key="1">
    <citation type="submission" date="2022-11" db="UniProtKB">
        <authorList>
            <consortium name="WormBaseParasite"/>
        </authorList>
    </citation>
    <scope>IDENTIFICATION</scope>
</reference>
<organism evidence="1 2">
    <name type="scientific">Panagrolaimus sp. JU765</name>
    <dbReference type="NCBI Taxonomy" id="591449"/>
    <lineage>
        <taxon>Eukaryota</taxon>
        <taxon>Metazoa</taxon>
        <taxon>Ecdysozoa</taxon>
        <taxon>Nematoda</taxon>
        <taxon>Chromadorea</taxon>
        <taxon>Rhabditida</taxon>
        <taxon>Tylenchina</taxon>
        <taxon>Panagrolaimomorpha</taxon>
        <taxon>Panagrolaimoidea</taxon>
        <taxon>Panagrolaimidae</taxon>
        <taxon>Panagrolaimus</taxon>
    </lineage>
</organism>
<protein>
    <submittedName>
        <fullName evidence="2">Saposin B-type domain-containing protein</fullName>
    </submittedName>
</protein>
<sequence length="322" mass="35516">MALAISAMPVDVLSSSIEECNLCRHIVGAAERHFKPNVTTQDSLKRELDRECVAFSHTHDKNVSRQCIAFVDANIATIFADISAGKRPEAVCVDIQVCQAHPTAAAASAVEEQLAEHNPCNTCTFIIGRAEHHFRPNETAAQLQAKLEKECKRLGQLQGQEAGQHCKQIVDTNIQTIYNDIKAGKRPHQICIDIGECAQNVTAQPVTAGFQHVFAPAPDECHTCEYIIGRAEHHYHNRNVTNENRLLRELEHECIKLAHIEGDQASIKCLDIVRQNIDVIFRDVQNHRRPRDVCIDIGECQASSDGTPGPVTGGPTPSPFTS</sequence>
<dbReference type="Proteomes" id="UP000887576">
    <property type="component" value="Unplaced"/>
</dbReference>
<evidence type="ECO:0000313" key="1">
    <source>
        <dbReference type="Proteomes" id="UP000887576"/>
    </source>
</evidence>
<proteinExistence type="predicted"/>